<dbReference type="GeneID" id="101863612"/>
<dbReference type="Proteomes" id="UP000694888">
    <property type="component" value="Unplaced"/>
</dbReference>
<dbReference type="InterPro" id="IPR052618">
    <property type="entry name" value="ComplexI_NDUFA12"/>
</dbReference>
<gene>
    <name evidence="4" type="primary">LOC101863612</name>
</gene>
<feature type="compositionally biased region" description="Basic and acidic residues" evidence="2">
    <location>
        <begin position="103"/>
        <end position="118"/>
    </location>
</feature>
<feature type="compositionally biased region" description="Polar residues" evidence="2">
    <location>
        <begin position="120"/>
        <end position="139"/>
    </location>
</feature>
<name>A0ABM1A948_APLCA</name>
<dbReference type="PANTHER" id="PTHR32470:SF2">
    <property type="entry name" value="NADH DEHYDROGENASE [UBIQUINONE] 1 ALPHA SUBCOMPLEX ASSEMBLY FACTOR 2"/>
    <property type="match status" value="1"/>
</dbReference>
<protein>
    <submittedName>
        <fullName evidence="4">NADH dehydrogenase [ubiquinone] 1 alpha subcomplex assembly factor 2</fullName>
    </submittedName>
</protein>
<keyword evidence="3" id="KW-1185">Reference proteome</keyword>
<organism evidence="3 4">
    <name type="scientific">Aplysia californica</name>
    <name type="common">California sea hare</name>
    <dbReference type="NCBI Taxonomy" id="6500"/>
    <lineage>
        <taxon>Eukaryota</taxon>
        <taxon>Metazoa</taxon>
        <taxon>Spiralia</taxon>
        <taxon>Lophotrochozoa</taxon>
        <taxon>Mollusca</taxon>
        <taxon>Gastropoda</taxon>
        <taxon>Heterobranchia</taxon>
        <taxon>Euthyneura</taxon>
        <taxon>Tectipleura</taxon>
        <taxon>Aplysiida</taxon>
        <taxon>Aplysioidea</taxon>
        <taxon>Aplysiidae</taxon>
        <taxon>Aplysia</taxon>
    </lineage>
</organism>
<accession>A0ABM1A948</accession>
<proteinExistence type="inferred from homology"/>
<comment type="similarity">
    <text evidence="1">Belongs to the complex I NDUFA12 subunit family.</text>
</comment>
<evidence type="ECO:0000313" key="4">
    <source>
        <dbReference type="RefSeq" id="XP_012943190.1"/>
    </source>
</evidence>
<evidence type="ECO:0000256" key="2">
    <source>
        <dbReference type="SAM" id="MobiDB-lite"/>
    </source>
</evidence>
<dbReference type="Pfam" id="PF05071">
    <property type="entry name" value="NDUFA12"/>
    <property type="match status" value="1"/>
</dbReference>
<dbReference type="InterPro" id="IPR007763">
    <property type="entry name" value="NDUFA12"/>
</dbReference>
<evidence type="ECO:0000313" key="3">
    <source>
        <dbReference type="Proteomes" id="UP000694888"/>
    </source>
</evidence>
<dbReference type="RefSeq" id="XP_012943190.1">
    <property type="nucleotide sequence ID" value="XM_013087736.2"/>
</dbReference>
<dbReference type="PANTHER" id="PTHR32470">
    <property type="entry name" value="ADH DEHYDROGENASE [UBIQUINONE] 1 ALPHA SUBCOMPLEX ASSEMBLY FACTOR 2"/>
    <property type="match status" value="1"/>
</dbReference>
<feature type="region of interest" description="Disordered" evidence="2">
    <location>
        <begin position="103"/>
        <end position="139"/>
    </location>
</feature>
<evidence type="ECO:0000256" key="1">
    <source>
        <dbReference type="ARBA" id="ARBA00007355"/>
    </source>
</evidence>
<reference evidence="4" key="1">
    <citation type="submission" date="2025-08" db="UniProtKB">
        <authorList>
            <consortium name="RefSeq"/>
        </authorList>
    </citation>
    <scope>IDENTIFICATION</scope>
</reference>
<sequence>MARRFGLIGKFFENFKNSLFVAKQKTKFVGTDQFGNKYFEKEGDDAHNLRASRYIEERKDLDRFDTPEVPVEWDSWLRGRREHPPSPEEIERNYKKMMQTKIRADKLDMKNTEQKESESLAETESQTGIGETVVSNTQKSEFPVYEEYEITPGSKYPNKGKR</sequence>